<proteinExistence type="predicted"/>
<dbReference type="PANTHER" id="PTHR11649:SF13">
    <property type="entry name" value="ENGB-TYPE G DOMAIN-CONTAINING PROTEIN"/>
    <property type="match status" value="1"/>
</dbReference>
<sequence>MVDLPGYGYAKVSKVARAEWGRMINYYLRKRENLACVCVLIDSRHPPQAVDLDFMEKLGVEGIPFVIIFTKADKQSAAQTRELISSYLRKLSESWDELPRHFLTSSETGQGREEVLAFIDDVNRQWAQADANA</sequence>
<dbReference type="PROSITE" id="PS51706">
    <property type="entry name" value="G_ENGB"/>
    <property type="match status" value="1"/>
</dbReference>
<comment type="caution">
    <text evidence="5">The sequence shown here is derived from an EMBL/GenBank/DDBJ whole genome shotgun (WGS) entry which is preliminary data.</text>
</comment>
<dbReference type="Proteomes" id="UP001501153">
    <property type="component" value="Unassembled WGS sequence"/>
</dbReference>
<dbReference type="SUPFAM" id="SSF52540">
    <property type="entry name" value="P-loop containing nucleoside triphosphate hydrolases"/>
    <property type="match status" value="1"/>
</dbReference>
<gene>
    <name evidence="5" type="ORF">GCM10023185_07660</name>
</gene>
<dbReference type="InterPro" id="IPR027417">
    <property type="entry name" value="P-loop_NTPase"/>
</dbReference>
<keyword evidence="2" id="KW-0460">Magnesium</keyword>
<keyword evidence="6" id="KW-1185">Reference proteome</keyword>
<evidence type="ECO:0000313" key="5">
    <source>
        <dbReference type="EMBL" id="GAA4350150.1"/>
    </source>
</evidence>
<dbReference type="Gene3D" id="3.40.50.300">
    <property type="entry name" value="P-loop containing nucleotide triphosphate hydrolases"/>
    <property type="match status" value="1"/>
</dbReference>
<evidence type="ECO:0000256" key="3">
    <source>
        <dbReference type="ARBA" id="ARBA00023134"/>
    </source>
</evidence>
<protein>
    <recommendedName>
        <fullName evidence="4">EngB-type G domain-containing protein</fullName>
    </recommendedName>
</protein>
<dbReference type="InterPro" id="IPR030393">
    <property type="entry name" value="G_ENGB_dom"/>
</dbReference>
<keyword evidence="1" id="KW-0547">Nucleotide-binding</keyword>
<dbReference type="EMBL" id="BAABGZ010000010">
    <property type="protein sequence ID" value="GAA4350150.1"/>
    <property type="molecule type" value="Genomic_DNA"/>
</dbReference>
<evidence type="ECO:0000313" key="6">
    <source>
        <dbReference type="Proteomes" id="UP001501153"/>
    </source>
</evidence>
<dbReference type="PANTHER" id="PTHR11649">
    <property type="entry name" value="MSS1/TRME-RELATED GTP-BINDING PROTEIN"/>
    <property type="match status" value="1"/>
</dbReference>
<evidence type="ECO:0000259" key="4">
    <source>
        <dbReference type="PROSITE" id="PS51706"/>
    </source>
</evidence>
<keyword evidence="3" id="KW-0342">GTP-binding</keyword>
<dbReference type="CDD" id="cd01876">
    <property type="entry name" value="YihA_EngB"/>
    <property type="match status" value="1"/>
</dbReference>
<organism evidence="5 6">
    <name type="scientific">Hymenobacter saemangeumensis</name>
    <dbReference type="NCBI Taxonomy" id="1084522"/>
    <lineage>
        <taxon>Bacteria</taxon>
        <taxon>Pseudomonadati</taxon>
        <taxon>Bacteroidota</taxon>
        <taxon>Cytophagia</taxon>
        <taxon>Cytophagales</taxon>
        <taxon>Hymenobacteraceae</taxon>
        <taxon>Hymenobacter</taxon>
    </lineage>
</organism>
<name>A0ABP8I2Q2_9BACT</name>
<accession>A0ABP8I2Q2</accession>
<evidence type="ECO:0000256" key="1">
    <source>
        <dbReference type="ARBA" id="ARBA00022741"/>
    </source>
</evidence>
<reference evidence="6" key="1">
    <citation type="journal article" date="2019" name="Int. J. Syst. Evol. Microbiol.">
        <title>The Global Catalogue of Microorganisms (GCM) 10K type strain sequencing project: providing services to taxonomists for standard genome sequencing and annotation.</title>
        <authorList>
            <consortium name="The Broad Institute Genomics Platform"/>
            <consortium name="The Broad Institute Genome Sequencing Center for Infectious Disease"/>
            <person name="Wu L."/>
            <person name="Ma J."/>
        </authorList>
    </citation>
    <scope>NUCLEOTIDE SEQUENCE [LARGE SCALE GENOMIC DNA]</scope>
    <source>
        <strain evidence="6">JCM 17923</strain>
    </source>
</reference>
<feature type="domain" description="EngB-type G" evidence="4">
    <location>
        <begin position="1"/>
        <end position="125"/>
    </location>
</feature>
<evidence type="ECO:0000256" key="2">
    <source>
        <dbReference type="ARBA" id="ARBA00022842"/>
    </source>
</evidence>